<evidence type="ECO:0000256" key="3">
    <source>
        <dbReference type="ARBA" id="ARBA00022801"/>
    </source>
</evidence>
<reference evidence="11" key="1">
    <citation type="journal article" date="2017" name="Proc. Natl. Acad. Sci. U.S.A.">
        <title>Simulation of Deepwater Horizon oil plume reveals substrate specialization within a complex community of hydrocarbon-degraders.</title>
        <authorList>
            <person name="Hu P."/>
            <person name="Dubinsky E.A."/>
            <person name="Probst A.J."/>
            <person name="Wang J."/>
            <person name="Sieber C.M.K."/>
            <person name="Tom L.M."/>
            <person name="Gardinali P."/>
            <person name="Banfield J.F."/>
            <person name="Atlas R.M."/>
            <person name="Andersen G.L."/>
        </authorList>
    </citation>
    <scope>NUCLEOTIDE SEQUENCE [LARGE SCALE GENOMIC DNA]</scope>
</reference>
<dbReference type="PANTHER" id="PTHR12131">
    <property type="entry name" value="ATP-DEPENDENT RNA AND DNA HELICASE"/>
    <property type="match status" value="1"/>
</dbReference>
<evidence type="ECO:0000313" key="10">
    <source>
        <dbReference type="EMBL" id="OUR93456.1"/>
    </source>
</evidence>
<accession>A0A1Y5F1Z1</accession>
<evidence type="ECO:0000256" key="2">
    <source>
        <dbReference type="ARBA" id="ARBA00022741"/>
    </source>
</evidence>
<keyword evidence="2" id="KW-0547">Nucleotide-binding</keyword>
<protein>
    <recommendedName>
        <fullName evidence="1">RNA helicase</fullName>
        <ecNumber evidence="1">3.6.4.13</ecNumber>
    </recommendedName>
</protein>
<dbReference type="Proteomes" id="UP000196531">
    <property type="component" value="Unassembled WGS sequence"/>
</dbReference>
<evidence type="ECO:0000256" key="1">
    <source>
        <dbReference type="ARBA" id="ARBA00012552"/>
    </source>
</evidence>
<feature type="compositionally biased region" description="Basic residues" evidence="8">
    <location>
        <begin position="872"/>
        <end position="886"/>
    </location>
</feature>
<dbReference type="Gene3D" id="3.40.50.300">
    <property type="entry name" value="P-loop containing nucleotide triphosphate hydrolases"/>
    <property type="match status" value="2"/>
</dbReference>
<feature type="region of interest" description="Disordered" evidence="8">
    <location>
        <begin position="835"/>
        <end position="886"/>
    </location>
</feature>
<dbReference type="InterPro" id="IPR050699">
    <property type="entry name" value="RNA-DNA_Helicase"/>
</dbReference>
<dbReference type="GO" id="GO:0003724">
    <property type="term" value="F:RNA helicase activity"/>
    <property type="evidence" value="ECO:0007669"/>
    <property type="project" value="UniProtKB-EC"/>
</dbReference>
<dbReference type="InterPro" id="IPR044774">
    <property type="entry name" value="Suv3_DEXQc"/>
</dbReference>
<dbReference type="SMART" id="SM00490">
    <property type="entry name" value="HELICc"/>
    <property type="match status" value="1"/>
</dbReference>
<dbReference type="GO" id="GO:0016787">
    <property type="term" value="F:hydrolase activity"/>
    <property type="evidence" value="ECO:0007669"/>
    <property type="project" value="UniProtKB-KW"/>
</dbReference>
<feature type="compositionally biased region" description="Basic residues" evidence="8">
    <location>
        <begin position="835"/>
        <end position="844"/>
    </location>
</feature>
<feature type="domain" description="Helicase C-terminal" evidence="9">
    <location>
        <begin position="480"/>
        <end position="647"/>
    </location>
</feature>
<keyword evidence="4" id="KW-0347">Helicase</keyword>
<dbReference type="PANTHER" id="PTHR12131:SF1">
    <property type="entry name" value="ATP-DEPENDENT RNA HELICASE SUPV3L1, MITOCHONDRIAL-RELATED"/>
    <property type="match status" value="1"/>
</dbReference>
<dbReference type="InterPro" id="IPR055206">
    <property type="entry name" value="DEXQc_SUV3"/>
</dbReference>
<dbReference type="GO" id="GO:0005524">
    <property type="term" value="F:ATP binding"/>
    <property type="evidence" value="ECO:0007669"/>
    <property type="project" value="UniProtKB-KW"/>
</dbReference>
<evidence type="ECO:0000259" key="9">
    <source>
        <dbReference type="PROSITE" id="PS51194"/>
    </source>
</evidence>
<dbReference type="PROSITE" id="PS51194">
    <property type="entry name" value="HELICASE_CTER"/>
    <property type="match status" value="1"/>
</dbReference>
<dbReference type="Pfam" id="PF00271">
    <property type="entry name" value="Helicase_C"/>
    <property type="match status" value="1"/>
</dbReference>
<keyword evidence="6" id="KW-0809">Transit peptide</keyword>
<dbReference type="InterPro" id="IPR027417">
    <property type="entry name" value="P-loop_NTPase"/>
</dbReference>
<evidence type="ECO:0000256" key="8">
    <source>
        <dbReference type="SAM" id="MobiDB-lite"/>
    </source>
</evidence>
<keyword evidence="3" id="KW-0378">Hydrolase</keyword>
<comment type="catalytic activity">
    <reaction evidence="7">
        <text>ATP + H2O = ADP + phosphate + H(+)</text>
        <dbReference type="Rhea" id="RHEA:13065"/>
        <dbReference type="ChEBI" id="CHEBI:15377"/>
        <dbReference type="ChEBI" id="CHEBI:15378"/>
        <dbReference type="ChEBI" id="CHEBI:30616"/>
        <dbReference type="ChEBI" id="CHEBI:43474"/>
        <dbReference type="ChEBI" id="CHEBI:456216"/>
        <dbReference type="EC" id="3.6.4.13"/>
    </reaction>
</comment>
<sequence>MVQSEVPSLVEFDDVKDQLETERKTIIKINNFSDDDEYVRSLEDASIILDFVRDIQKSLHAFFTEFPSLIPLFGKEYIPFYDFLQRDNVLDLIFLDDCLFPEQERYFFGQDGGINLNIMTLHQKALHEWSVQKKDFHLKTQSTILENFNLELRLSELDCQCMNCVGIHRTRLREYVLESCMECIDLGEKKIEESLNKPLEVVSDLYNELQKDLDKTIFKIRNKLKRSSLNRLESQIKSSLNERFNYPSELAKDHSRNIIPHLREWLSHNEFSEDLITDSEYVKFFGTLSTNFWKGKRYLQREFRKFVRAIVILKKKDVSSKILNDYLGEFWIHSAARETKRTIIYHMGPTNSGKTYHAVEALSKAKSGCYLAPLRLLAGELYDTLNSKGATTTLLTGEEVIEKEGSTHFSSTIEMARFQEKFDCCVIDEIQMITDKQRGWAWTRALVNMNAPEIHVCGDASAYDLVKKVADLCGDELVVNNYERMTELKVEPKPIVVGQLEKNDALIVFSRRNALRFKRDLEKIGFGVSIVYGRLSPEVRREQARKFDEGETDIIVSTDAISMGMNLPIRRIVFSTLTKFFDGKEHMITQSEIKQIAGRAGRFKRFPTGYTTTLTKVEGGLGEINEALEAKLDQSTQCMVGPDLEIYNQVNAALEESNLPGLKLSEFLRLFHTMDFKKPFYCVELKEMIELAEMVEDADPEGNLTSSEIFGFACAPVNQGLLEHVQYYMWILTHFVKSQGILNEPVDSNSNDIDYLETAIKCVELYQWLARHFDNKNFMFNESDLLENKGLAVDKLNTLLSAKIVPTCSSCGKKLEDNSKFAICEDCFSQRKFARRGGPRKGGPKRGAGGGAAAAFKKSYSKKSGGKDGSFGKKKTKKRKFTGKKK</sequence>
<gene>
    <name evidence="10" type="ORF">A9Q84_18455</name>
</gene>
<dbReference type="AlphaFoldDB" id="A0A1Y5F1Z1"/>
<keyword evidence="5" id="KW-0067">ATP-binding</keyword>
<evidence type="ECO:0000256" key="6">
    <source>
        <dbReference type="ARBA" id="ARBA00022946"/>
    </source>
</evidence>
<dbReference type="CDD" id="cd17913">
    <property type="entry name" value="DEXQc_Suv3"/>
    <property type="match status" value="1"/>
</dbReference>
<evidence type="ECO:0000256" key="4">
    <source>
        <dbReference type="ARBA" id="ARBA00022806"/>
    </source>
</evidence>
<name>A0A1Y5F1Z1_9BACT</name>
<organism evidence="10 11">
    <name type="scientific">Halobacteriovorax marinus</name>
    <dbReference type="NCBI Taxonomy" id="97084"/>
    <lineage>
        <taxon>Bacteria</taxon>
        <taxon>Pseudomonadati</taxon>
        <taxon>Bdellovibrionota</taxon>
        <taxon>Bacteriovoracia</taxon>
        <taxon>Bacteriovoracales</taxon>
        <taxon>Halobacteriovoraceae</taxon>
        <taxon>Halobacteriovorax</taxon>
    </lineage>
</organism>
<dbReference type="InterPro" id="IPR001650">
    <property type="entry name" value="Helicase_C-like"/>
</dbReference>
<dbReference type="EMBL" id="MAAO01000015">
    <property type="protein sequence ID" value="OUR93456.1"/>
    <property type="molecule type" value="Genomic_DNA"/>
</dbReference>
<dbReference type="Pfam" id="PF22527">
    <property type="entry name" value="DEXQc_Suv3"/>
    <property type="match status" value="1"/>
</dbReference>
<dbReference type="Gene3D" id="1.20.272.40">
    <property type="match status" value="1"/>
</dbReference>
<evidence type="ECO:0000313" key="11">
    <source>
        <dbReference type="Proteomes" id="UP000196531"/>
    </source>
</evidence>
<proteinExistence type="predicted"/>
<comment type="caution">
    <text evidence="10">The sequence shown here is derived from an EMBL/GenBank/DDBJ whole genome shotgun (WGS) entry which is preliminary data.</text>
</comment>
<dbReference type="EC" id="3.6.4.13" evidence="1"/>
<dbReference type="SUPFAM" id="SSF52540">
    <property type="entry name" value="P-loop containing nucleoside triphosphate hydrolases"/>
    <property type="match status" value="1"/>
</dbReference>
<evidence type="ECO:0000256" key="5">
    <source>
        <dbReference type="ARBA" id="ARBA00022840"/>
    </source>
</evidence>
<dbReference type="CDD" id="cd18805">
    <property type="entry name" value="SF2_C_suv3"/>
    <property type="match status" value="1"/>
</dbReference>
<evidence type="ECO:0000256" key="7">
    <source>
        <dbReference type="ARBA" id="ARBA00047984"/>
    </source>
</evidence>